<dbReference type="KEGG" id="vg:5950928"/>
<keyword evidence="2" id="KW-1185">Reference proteome</keyword>
<organismHost>
    <name type="scientific">Glossina</name>
    <name type="common">tsetse flies</name>
    <dbReference type="NCBI Taxonomy" id="7393"/>
</organismHost>
<dbReference type="GeneID" id="5950928"/>
<dbReference type="RefSeq" id="YP_001687004.1">
    <property type="nucleotide sequence ID" value="NC_010356.1"/>
</dbReference>
<gene>
    <name evidence="1" type="ORF">SGHV056</name>
</gene>
<dbReference type="EMBL" id="EF568108">
    <property type="protein sequence ID" value="ABQ08829.1"/>
    <property type="molecule type" value="Genomic_DNA"/>
</dbReference>
<evidence type="ECO:0000313" key="2">
    <source>
        <dbReference type="Proteomes" id="UP000011301"/>
    </source>
</evidence>
<evidence type="ECO:0000313" key="1">
    <source>
        <dbReference type="EMBL" id="ABQ08829.1"/>
    </source>
</evidence>
<name>B0YLL0_GHVS</name>
<reference evidence="1 2" key="1">
    <citation type="journal article" date="2007" name="J. Virol. Methods">
        <title>Development of a non-destructive PCR method for detection of the salivary gland hypertrophy virus (SGHV) in tsetse flies.</title>
        <authorList>
            <person name="Abd-Alla A."/>
            <person name="Bossin H."/>
            <person name="Cousserans F."/>
            <person name="Parker A."/>
            <person name="Bergoin M."/>
            <person name="Robinson A."/>
        </authorList>
    </citation>
    <scope>NUCLEOTIDE SEQUENCE [LARGE SCALE GENOMIC DNA]</scope>
    <source>
        <strain evidence="2">Isolate Glossina pallidipes/Ethiopia/Seibersdorf/-</strain>
    </source>
</reference>
<dbReference type="Proteomes" id="UP000011301">
    <property type="component" value="Segment"/>
</dbReference>
<protein>
    <submittedName>
        <fullName evidence="1">Uncharacterized protein</fullName>
    </submittedName>
</protein>
<sequence>MESCKNFKPPTISYLESYINYLQNLQTTKKHEILNNTTEIPSANLKWFKEFYVGKVQCFHAIADGSNNQIIINYLKNTKLFKIYSDIKECNNEKHCHFLFILNKDNLDDFSRLTNILTSDKFFLYEQIKTPLILLYTLYFFNNENNNFLHLTLFYPEGYNNLLRLKELIPSLDINFNNVQLYDNRGEPLAFTDNESTSYIYLNGVKIHLDVSQKQ</sequence>
<accession>B0YLL0</accession>
<organism evidence="1 2">
    <name type="scientific">Glossina hytrovirus (isolate Glossina pallidipes/Ethiopia/Seibersdorf/-)</name>
    <name type="common">GHV</name>
    <dbReference type="NCBI Taxonomy" id="379529"/>
    <lineage>
        <taxon>Viruses</taxon>
        <taxon>Viruses incertae sedis</taxon>
        <taxon>Naldaviricetes</taxon>
        <taxon>Lefavirales</taxon>
        <taxon>Hytrosaviridae</taxon>
        <taxon>Glossinavirus</taxon>
        <taxon>Glossinavirus glopallidipedis</taxon>
    </lineage>
</organism>
<reference evidence="1 2" key="2">
    <citation type="journal article" date="2008" name="J. Virol.">
        <title>Genome analysis of a Glossina pallidipes salivary gland hypertrophy virus reveals a novel, large, double-stranded circular DNA virus.</title>
        <authorList>
            <person name="Abd-Alla A.M."/>
            <person name="Cousserans F."/>
            <person name="Parker A.G."/>
            <person name="Jehle J.A."/>
            <person name="Parker N.J."/>
            <person name="Vlak J.M."/>
            <person name="Robinson A.S."/>
            <person name="Bergoin M."/>
        </authorList>
    </citation>
    <scope>NUCLEOTIDE SEQUENCE [LARGE SCALE GENOMIC DNA]</scope>
    <source>
        <strain evidence="2">Isolate Glossina pallidipes/Ethiopia/Seibersdorf/-</strain>
    </source>
</reference>
<proteinExistence type="predicted"/>